<protein>
    <submittedName>
        <fullName evidence="9">UPF0126 membrane protein</fullName>
    </submittedName>
</protein>
<dbReference type="AlphaFoldDB" id="A0A918XFV4"/>
<sequence length="210" mass="21673">MSTQSIILVLDLTGVFAFALDGALTGVRTARVDLVGVTVLGVTTALGGGIIRDLLLGQTPATFQDWRYIVVALAGATLAFFLSSQLQHLATPIQLFDAAGLSLFAVIGATKAIEVGFGPLQAVLLGTITGVGGGTIRDVLLNRIPVVLSANSRLYAIPALLGAGVVVLFDTIGLGSIWFAVAGALLCYCVRVLSLYFRWNAPPPPGAPPA</sequence>
<feature type="transmembrane region" description="Helical" evidence="7">
    <location>
        <begin position="6"/>
        <end position="27"/>
    </location>
</feature>
<evidence type="ECO:0000256" key="6">
    <source>
        <dbReference type="ARBA" id="ARBA00023136"/>
    </source>
</evidence>
<keyword evidence="10" id="KW-1185">Reference proteome</keyword>
<dbReference type="PANTHER" id="PTHR30506:SF3">
    <property type="entry name" value="UPF0126 INNER MEMBRANE PROTEIN YADS-RELATED"/>
    <property type="match status" value="1"/>
</dbReference>
<evidence type="ECO:0000256" key="4">
    <source>
        <dbReference type="ARBA" id="ARBA00022692"/>
    </source>
</evidence>
<evidence type="ECO:0000256" key="2">
    <source>
        <dbReference type="ARBA" id="ARBA00008193"/>
    </source>
</evidence>
<dbReference type="InterPro" id="IPR005115">
    <property type="entry name" value="Gly_transporter"/>
</dbReference>
<dbReference type="Proteomes" id="UP000654947">
    <property type="component" value="Unassembled WGS sequence"/>
</dbReference>
<evidence type="ECO:0000256" key="3">
    <source>
        <dbReference type="ARBA" id="ARBA00022475"/>
    </source>
</evidence>
<feature type="transmembrane region" description="Helical" evidence="7">
    <location>
        <begin position="34"/>
        <end position="51"/>
    </location>
</feature>
<dbReference type="RefSeq" id="WP_017577388.1">
    <property type="nucleotide sequence ID" value="NZ_BMXL01000015.1"/>
</dbReference>
<feature type="domain" description="Glycine transporter" evidence="8">
    <location>
        <begin position="9"/>
        <end position="83"/>
    </location>
</feature>
<reference evidence="9 10" key="1">
    <citation type="journal article" date="2014" name="Int. J. Syst. Evol. Microbiol.">
        <title>Complete genome sequence of Corynebacterium casei LMG S-19264T (=DSM 44701T), isolated from a smear-ripened cheese.</title>
        <authorList>
            <consortium name="US DOE Joint Genome Institute (JGI-PGF)"/>
            <person name="Walter F."/>
            <person name="Albersmeier A."/>
            <person name="Kalinowski J."/>
            <person name="Ruckert C."/>
        </authorList>
    </citation>
    <scope>NUCLEOTIDE SEQUENCE [LARGE SCALE GENOMIC DNA]</scope>
    <source>
        <strain evidence="9 10">KCTC 19473</strain>
    </source>
</reference>
<proteinExistence type="inferred from homology"/>
<evidence type="ECO:0000256" key="1">
    <source>
        <dbReference type="ARBA" id="ARBA00004651"/>
    </source>
</evidence>
<evidence type="ECO:0000256" key="5">
    <source>
        <dbReference type="ARBA" id="ARBA00022989"/>
    </source>
</evidence>
<comment type="subcellular location">
    <subcellularLocation>
        <location evidence="1">Cell membrane</location>
        <topology evidence="1">Multi-pass membrane protein</topology>
    </subcellularLocation>
</comment>
<keyword evidence="5 7" id="KW-1133">Transmembrane helix</keyword>
<dbReference type="GO" id="GO:0005886">
    <property type="term" value="C:plasma membrane"/>
    <property type="evidence" value="ECO:0007669"/>
    <property type="project" value="UniProtKB-SubCell"/>
</dbReference>
<evidence type="ECO:0000256" key="7">
    <source>
        <dbReference type="SAM" id="Phobius"/>
    </source>
</evidence>
<feature type="transmembrane region" description="Helical" evidence="7">
    <location>
        <begin position="175"/>
        <end position="197"/>
    </location>
</feature>
<comment type="caution">
    <text evidence="9">The sequence shown here is derived from an EMBL/GenBank/DDBJ whole genome shotgun (WGS) entry which is preliminary data.</text>
</comment>
<organism evidence="9 10">
    <name type="scientific">Nocardiopsis kunsanensis</name>
    <dbReference type="NCBI Taxonomy" id="141693"/>
    <lineage>
        <taxon>Bacteria</taxon>
        <taxon>Bacillati</taxon>
        <taxon>Actinomycetota</taxon>
        <taxon>Actinomycetes</taxon>
        <taxon>Streptosporangiales</taxon>
        <taxon>Nocardiopsidaceae</taxon>
        <taxon>Nocardiopsis</taxon>
    </lineage>
</organism>
<feature type="transmembrane region" description="Helical" evidence="7">
    <location>
        <begin position="66"/>
        <end position="83"/>
    </location>
</feature>
<dbReference type="Pfam" id="PF03458">
    <property type="entry name" value="Gly_transporter"/>
    <property type="match status" value="2"/>
</dbReference>
<name>A0A918XFV4_9ACTN</name>
<comment type="similarity">
    <text evidence="2">Belongs to the UPF0126 family.</text>
</comment>
<keyword evidence="6 7" id="KW-0472">Membrane</keyword>
<keyword evidence="3" id="KW-1003">Cell membrane</keyword>
<keyword evidence="4 7" id="KW-0812">Transmembrane</keyword>
<evidence type="ECO:0000313" key="10">
    <source>
        <dbReference type="Proteomes" id="UP000654947"/>
    </source>
</evidence>
<feature type="transmembrane region" description="Helical" evidence="7">
    <location>
        <begin position="95"/>
        <end position="113"/>
    </location>
</feature>
<evidence type="ECO:0000259" key="8">
    <source>
        <dbReference type="Pfam" id="PF03458"/>
    </source>
</evidence>
<gene>
    <name evidence="9" type="ORF">GCM10007147_29210</name>
</gene>
<feature type="domain" description="Glycine transporter" evidence="8">
    <location>
        <begin position="95"/>
        <end position="170"/>
    </location>
</feature>
<accession>A0A918XFV4</accession>
<dbReference type="EMBL" id="BMXL01000015">
    <property type="protein sequence ID" value="GHD28910.1"/>
    <property type="molecule type" value="Genomic_DNA"/>
</dbReference>
<evidence type="ECO:0000313" key="9">
    <source>
        <dbReference type="EMBL" id="GHD28910.1"/>
    </source>
</evidence>
<dbReference type="PANTHER" id="PTHR30506">
    <property type="entry name" value="INNER MEMBRANE PROTEIN"/>
    <property type="match status" value="1"/>
</dbReference>